<evidence type="ECO:0000256" key="1">
    <source>
        <dbReference type="SAM" id="Phobius"/>
    </source>
</evidence>
<keyword evidence="1" id="KW-0812">Transmembrane</keyword>
<keyword evidence="1" id="KW-1133">Transmembrane helix</keyword>
<name>L1N808_9BACT</name>
<gene>
    <name evidence="2" type="ORF">HMPREF9151_01714</name>
</gene>
<accession>L1N808</accession>
<keyword evidence="3" id="KW-1185">Reference proteome</keyword>
<proteinExistence type="predicted"/>
<protein>
    <submittedName>
        <fullName evidence="2">Uncharacterized protein</fullName>
    </submittedName>
</protein>
<sequence length="40" mass="4781">MSKIFITAYKFFVVFIIVFIEIEPSFISIPQKMRLLLFLP</sequence>
<reference evidence="2 3" key="1">
    <citation type="submission" date="2012-05" db="EMBL/GenBank/DDBJ databases">
        <authorList>
            <person name="Weinstock G."/>
            <person name="Sodergren E."/>
            <person name="Lobos E.A."/>
            <person name="Fulton L."/>
            <person name="Fulton R."/>
            <person name="Courtney L."/>
            <person name="Fronick C."/>
            <person name="O'Laughlin M."/>
            <person name="Godfrey J."/>
            <person name="Wilson R.M."/>
            <person name="Miner T."/>
            <person name="Farmer C."/>
            <person name="Delehaunty K."/>
            <person name="Cordes M."/>
            <person name="Minx P."/>
            <person name="Tomlinson C."/>
            <person name="Chen J."/>
            <person name="Wollam A."/>
            <person name="Pepin K.H."/>
            <person name="Bhonagiri V."/>
            <person name="Zhang X."/>
            <person name="Suruliraj S."/>
            <person name="Warren W."/>
            <person name="Mitreva M."/>
            <person name="Mardis E.R."/>
            <person name="Wilson R.K."/>
        </authorList>
    </citation>
    <scope>NUCLEOTIDE SEQUENCE [LARGE SCALE GENOMIC DNA]</scope>
    <source>
        <strain evidence="2 3">F0055</strain>
    </source>
</reference>
<keyword evidence="1" id="KW-0472">Membrane</keyword>
<organism evidence="2 3">
    <name type="scientific">Hoylesella saccharolytica F0055</name>
    <dbReference type="NCBI Taxonomy" id="1127699"/>
    <lineage>
        <taxon>Bacteria</taxon>
        <taxon>Pseudomonadati</taxon>
        <taxon>Bacteroidota</taxon>
        <taxon>Bacteroidia</taxon>
        <taxon>Bacteroidales</taxon>
        <taxon>Prevotellaceae</taxon>
        <taxon>Hoylesella</taxon>
    </lineage>
</organism>
<evidence type="ECO:0000313" key="2">
    <source>
        <dbReference type="EMBL" id="EKX99517.1"/>
    </source>
</evidence>
<dbReference type="HOGENOM" id="CLU_3294519_0_0_10"/>
<dbReference type="EMBL" id="AMEP01000101">
    <property type="protein sequence ID" value="EKX99517.1"/>
    <property type="molecule type" value="Genomic_DNA"/>
</dbReference>
<dbReference type="Proteomes" id="UP000010433">
    <property type="component" value="Unassembled WGS sequence"/>
</dbReference>
<feature type="transmembrane region" description="Helical" evidence="1">
    <location>
        <begin position="6"/>
        <end position="27"/>
    </location>
</feature>
<dbReference type="AlphaFoldDB" id="L1N808"/>
<evidence type="ECO:0000313" key="3">
    <source>
        <dbReference type="Proteomes" id="UP000010433"/>
    </source>
</evidence>
<comment type="caution">
    <text evidence="2">The sequence shown here is derived from an EMBL/GenBank/DDBJ whole genome shotgun (WGS) entry which is preliminary data.</text>
</comment>